<organism evidence="1 2">
    <name type="scientific">Thermoproteus sp. AZ2</name>
    <dbReference type="NCBI Taxonomy" id="1609232"/>
    <lineage>
        <taxon>Archaea</taxon>
        <taxon>Thermoproteota</taxon>
        <taxon>Thermoprotei</taxon>
        <taxon>Thermoproteales</taxon>
        <taxon>Thermoproteaceae</taxon>
        <taxon>Thermoproteus</taxon>
    </lineage>
</organism>
<proteinExistence type="predicted"/>
<comment type="caution">
    <text evidence="1">The sequence shown here is derived from an EMBL/GenBank/DDBJ whole genome shotgun (WGS) entry which is preliminary data.</text>
</comment>
<dbReference type="EMBL" id="JZWT02000019">
    <property type="protein sequence ID" value="MFB6491028.1"/>
    <property type="molecule type" value="Genomic_DNA"/>
</dbReference>
<protein>
    <submittedName>
        <fullName evidence="1">MazG nucleotide pyrophosphohydrolase domain-containing protein</fullName>
    </submittedName>
</protein>
<dbReference type="Proteomes" id="UP000033636">
    <property type="component" value="Unassembled WGS sequence"/>
</dbReference>
<sequence length="117" mass="13536">MELNKLVEIQRDFSERAFPEFWRISDRRDLVLRVEYLSNALAGEAGELANVVKKIVRREVYGGPGEPLEGAVDKVEEELTDVFIYVMTMAALLGIDLEKAYFRKLKANEERFLRPSR</sequence>
<accession>A0ACC6V262</accession>
<name>A0ACC6V262_9CREN</name>
<gene>
    <name evidence="1" type="ORF">TU35_007285</name>
</gene>
<evidence type="ECO:0000313" key="1">
    <source>
        <dbReference type="EMBL" id="MFB6491028.1"/>
    </source>
</evidence>
<evidence type="ECO:0000313" key="2">
    <source>
        <dbReference type="Proteomes" id="UP000033636"/>
    </source>
</evidence>
<reference evidence="1" key="1">
    <citation type="submission" date="2024-07" db="EMBL/GenBank/DDBJ databases">
        <title>Metagenome and Metagenome-Assembled Genomes of Archaea from a hot spring from the geothermal field of Los Azufres, Mexico.</title>
        <authorList>
            <person name="Marin-Paredes R."/>
            <person name="Martinez-Romero E."/>
            <person name="Servin-Garciduenas L.E."/>
        </authorList>
    </citation>
    <scope>NUCLEOTIDE SEQUENCE</scope>
</reference>